<dbReference type="InterPro" id="IPR034197">
    <property type="entry name" value="Peptidases_S8_3"/>
</dbReference>
<feature type="domain" description="Peptidase S8/S53" evidence="13">
    <location>
        <begin position="141"/>
        <end position="592"/>
    </location>
</feature>
<keyword evidence="5 12" id="KW-0732">Signal</keyword>
<dbReference type="Gene3D" id="3.30.70.80">
    <property type="entry name" value="Peptidase S8 propeptide/proteinase inhibitor I9"/>
    <property type="match status" value="1"/>
</dbReference>
<dbReference type="Gramene" id="rna-AYBTSS11_LOCUS1166">
    <property type="protein sequence ID" value="CAJ1821881.1"/>
    <property type="gene ID" value="gene-AYBTSS11_LOCUS1166"/>
</dbReference>
<dbReference type="Pfam" id="PF17766">
    <property type="entry name" value="fn3_6"/>
    <property type="match status" value="1"/>
</dbReference>
<dbReference type="Pfam" id="PF05922">
    <property type="entry name" value="Inhibitor_I9"/>
    <property type="match status" value="1"/>
</dbReference>
<reference evidence="16" key="1">
    <citation type="submission" date="2023-10" db="EMBL/GenBank/DDBJ databases">
        <authorList>
            <person name="Domelevo Entfellner J.-B."/>
        </authorList>
    </citation>
    <scope>NUCLEOTIDE SEQUENCE</scope>
</reference>
<dbReference type="CDD" id="cd02120">
    <property type="entry name" value="PA_subtilisin_like"/>
    <property type="match status" value="1"/>
</dbReference>
<accession>A0AA86RWB1</accession>
<dbReference type="CDD" id="cd04852">
    <property type="entry name" value="Peptidases_S8_3"/>
    <property type="match status" value="1"/>
</dbReference>
<evidence type="ECO:0000256" key="2">
    <source>
        <dbReference type="ARBA" id="ARBA00011073"/>
    </source>
</evidence>
<dbReference type="GO" id="GO:0004252">
    <property type="term" value="F:serine-type endopeptidase activity"/>
    <property type="evidence" value="ECO:0007669"/>
    <property type="project" value="UniProtKB-UniRule"/>
</dbReference>
<keyword evidence="6 10" id="KW-0378">Hydrolase</keyword>
<evidence type="ECO:0000259" key="14">
    <source>
        <dbReference type="Pfam" id="PF05922"/>
    </source>
</evidence>
<gene>
    <name evidence="16" type="ORF">AYBTSS11_LOCUS1166</name>
</gene>
<evidence type="ECO:0000256" key="1">
    <source>
        <dbReference type="ARBA" id="ARBA00004613"/>
    </source>
</evidence>
<dbReference type="PRINTS" id="PR00723">
    <property type="entry name" value="SUBTILISIN"/>
</dbReference>
<comment type="similarity">
    <text evidence="2 10 11">Belongs to the peptidase S8 family.</text>
</comment>
<feature type="active site" description="Charge relay system" evidence="9 10">
    <location>
        <position position="545"/>
    </location>
</feature>
<dbReference type="PANTHER" id="PTHR10795">
    <property type="entry name" value="PROPROTEIN CONVERTASE SUBTILISIN/KEXIN"/>
    <property type="match status" value="1"/>
</dbReference>
<sequence length="765" mass="82354">MEPKPIFVLPLPFMLFSIHWFLLALHGSAAESSIYIVHMDKSLFPRVFTTHHDWFECIIDSTKSATLRHSSRQSQKLVYSYNQAMYGFSAVLTSEELAAVKNSLGFVAAYPDRTATIDTTHTFEFLSLDSSSGLWHASNFGEDVIVGVIDSGVWPENESFKDDGMTKKIPNKWKGICQEGQDFNTSICNFKLIGARYFNKGVIAANSKDKISMNSARDTAGHGTHTSSTVAGNYVGGASYFGYAKGVARGIAPRARLAMYKVIWDEGRVASDVMAGMDQAIADGVDVISISMGFDGVPLYEDPIAIASFAAMEKGVVVSSSAGNAGPDLGTLHNGIPWLLTVAAGTIDRTFGTLILGNGQTITGWTLFPANALVENFPLIYNKNTSACNSVKLLSKVAEEGIILCDSVSDPELIIKQRSYVNKASLLGAVFISDQPLENEEGHSRSPSIVISAQDAPSVIKYAKSQENPTASIKFQQTFVGIKSAPAVAGYSSRGPSPSYPGVLKPDIMAPGSNVLAAFIPHRVAAAIGTNVFLPSDYNILSGTSMACPHASGVAALLKAAHPEWSAAAIRSALVTTASPLDNTQSPIRDQGYRAQYASPLAIGAGQIDPNKALDPGLIYDATPQDYVNLLCALKYTQKQILTITRSASYNCAKPSFDLNYPSFIAFYSNKTRSGSHKFRRTVTNVGGGAATYRAKVTQPKGSVLTVSPEILTFRYKNEKLSYDVMINYSMYKKENISYGDLVWIEDGGAQRVRSPIVVAPGGIV</sequence>
<dbReference type="EMBL" id="OY731398">
    <property type="protein sequence ID" value="CAJ1821881.1"/>
    <property type="molecule type" value="Genomic_DNA"/>
</dbReference>
<evidence type="ECO:0000256" key="12">
    <source>
        <dbReference type="SAM" id="SignalP"/>
    </source>
</evidence>
<evidence type="ECO:0000256" key="8">
    <source>
        <dbReference type="ARBA" id="ARBA00023180"/>
    </source>
</evidence>
<dbReference type="PROSITE" id="PS51892">
    <property type="entry name" value="SUBTILASE"/>
    <property type="match status" value="1"/>
</dbReference>
<dbReference type="Gene3D" id="2.60.40.2310">
    <property type="match status" value="1"/>
</dbReference>
<dbReference type="InterPro" id="IPR023827">
    <property type="entry name" value="Peptidase_S8_Asp-AS"/>
</dbReference>
<dbReference type="GO" id="GO:0009609">
    <property type="term" value="P:response to symbiotic bacterium"/>
    <property type="evidence" value="ECO:0007669"/>
    <property type="project" value="UniProtKB-ARBA"/>
</dbReference>
<feature type="active site" description="Charge relay system" evidence="9 10">
    <location>
        <position position="222"/>
    </location>
</feature>
<dbReference type="PROSITE" id="PS00136">
    <property type="entry name" value="SUBTILASE_ASP"/>
    <property type="match status" value="1"/>
</dbReference>
<dbReference type="SUPFAM" id="SSF52743">
    <property type="entry name" value="Subtilisin-like"/>
    <property type="match status" value="1"/>
</dbReference>
<keyword evidence="3" id="KW-0964">Secreted</keyword>
<evidence type="ECO:0000313" key="17">
    <source>
        <dbReference type="Proteomes" id="UP001189624"/>
    </source>
</evidence>
<feature type="active site" description="Charge relay system" evidence="9 10">
    <location>
        <position position="150"/>
    </location>
</feature>
<dbReference type="InterPro" id="IPR045051">
    <property type="entry name" value="SBT"/>
</dbReference>
<evidence type="ECO:0008006" key="18">
    <source>
        <dbReference type="Google" id="ProtNLM"/>
    </source>
</evidence>
<dbReference type="InterPro" id="IPR023828">
    <property type="entry name" value="Peptidase_S8_Ser-AS"/>
</dbReference>
<dbReference type="Pfam" id="PF00082">
    <property type="entry name" value="Peptidase_S8"/>
    <property type="match status" value="1"/>
</dbReference>
<keyword evidence="8" id="KW-0325">Glycoprotein</keyword>
<dbReference type="PROSITE" id="PS00138">
    <property type="entry name" value="SUBTILASE_SER"/>
    <property type="match status" value="1"/>
</dbReference>
<evidence type="ECO:0000256" key="11">
    <source>
        <dbReference type="RuleBase" id="RU003355"/>
    </source>
</evidence>
<dbReference type="GO" id="GO:0006508">
    <property type="term" value="P:proteolysis"/>
    <property type="evidence" value="ECO:0007669"/>
    <property type="project" value="UniProtKB-KW"/>
</dbReference>
<name>A0AA86RWB1_9FABA</name>
<feature type="signal peptide" evidence="12">
    <location>
        <begin position="1"/>
        <end position="30"/>
    </location>
</feature>
<evidence type="ECO:0000256" key="6">
    <source>
        <dbReference type="ARBA" id="ARBA00022801"/>
    </source>
</evidence>
<evidence type="ECO:0000259" key="13">
    <source>
        <dbReference type="Pfam" id="PF00082"/>
    </source>
</evidence>
<organism evidence="16 17">
    <name type="scientific">Sphenostylis stenocarpa</name>
    <dbReference type="NCBI Taxonomy" id="92480"/>
    <lineage>
        <taxon>Eukaryota</taxon>
        <taxon>Viridiplantae</taxon>
        <taxon>Streptophyta</taxon>
        <taxon>Embryophyta</taxon>
        <taxon>Tracheophyta</taxon>
        <taxon>Spermatophyta</taxon>
        <taxon>Magnoliopsida</taxon>
        <taxon>eudicotyledons</taxon>
        <taxon>Gunneridae</taxon>
        <taxon>Pentapetalae</taxon>
        <taxon>rosids</taxon>
        <taxon>fabids</taxon>
        <taxon>Fabales</taxon>
        <taxon>Fabaceae</taxon>
        <taxon>Papilionoideae</taxon>
        <taxon>50 kb inversion clade</taxon>
        <taxon>NPAAA clade</taxon>
        <taxon>indigoferoid/millettioid clade</taxon>
        <taxon>Phaseoleae</taxon>
        <taxon>Sphenostylis</taxon>
    </lineage>
</organism>
<dbReference type="GO" id="GO:0009610">
    <property type="term" value="P:response to symbiotic fungus"/>
    <property type="evidence" value="ECO:0007669"/>
    <property type="project" value="UniProtKB-ARBA"/>
</dbReference>
<feature type="domain" description="Inhibitor I9" evidence="14">
    <location>
        <begin position="35"/>
        <end position="116"/>
    </location>
</feature>
<keyword evidence="17" id="KW-1185">Reference proteome</keyword>
<evidence type="ECO:0000259" key="15">
    <source>
        <dbReference type="Pfam" id="PF17766"/>
    </source>
</evidence>
<dbReference type="FunFam" id="3.30.70.80:FF:000003">
    <property type="entry name" value="Subtilisin-like protease SBT1.9"/>
    <property type="match status" value="1"/>
</dbReference>
<evidence type="ECO:0000256" key="5">
    <source>
        <dbReference type="ARBA" id="ARBA00022729"/>
    </source>
</evidence>
<dbReference type="GO" id="GO:0005576">
    <property type="term" value="C:extracellular region"/>
    <property type="evidence" value="ECO:0007669"/>
    <property type="project" value="UniProtKB-SubCell"/>
</dbReference>
<evidence type="ECO:0000256" key="9">
    <source>
        <dbReference type="PIRSR" id="PIRSR615500-1"/>
    </source>
</evidence>
<keyword evidence="4 10" id="KW-0645">Protease</keyword>
<dbReference type="InterPro" id="IPR037045">
    <property type="entry name" value="S8pro/Inhibitor_I9_sf"/>
</dbReference>
<evidence type="ECO:0000256" key="4">
    <source>
        <dbReference type="ARBA" id="ARBA00022670"/>
    </source>
</evidence>
<dbReference type="Proteomes" id="UP001189624">
    <property type="component" value="Chromosome 1"/>
</dbReference>
<evidence type="ECO:0000256" key="7">
    <source>
        <dbReference type="ARBA" id="ARBA00022825"/>
    </source>
</evidence>
<dbReference type="FunFam" id="3.40.50.200:FF:000006">
    <property type="entry name" value="Subtilisin-like protease SBT1.5"/>
    <property type="match status" value="1"/>
</dbReference>
<protein>
    <recommendedName>
        <fullName evidence="18">Subtilisin-like protease</fullName>
    </recommendedName>
</protein>
<proteinExistence type="inferred from homology"/>
<dbReference type="InterPro" id="IPR000209">
    <property type="entry name" value="Peptidase_S8/S53_dom"/>
</dbReference>
<dbReference type="InterPro" id="IPR015500">
    <property type="entry name" value="Peptidase_S8_subtilisin-rel"/>
</dbReference>
<dbReference type="InterPro" id="IPR010259">
    <property type="entry name" value="S8pro/Inhibitor_I9"/>
</dbReference>
<keyword evidence="7 10" id="KW-0720">Serine protease</keyword>
<dbReference type="Gene3D" id="3.50.30.30">
    <property type="match status" value="1"/>
</dbReference>
<comment type="subcellular location">
    <subcellularLocation>
        <location evidence="1">Secreted</location>
    </subcellularLocation>
</comment>
<feature type="chain" id="PRO_5041741505" description="Subtilisin-like protease" evidence="12">
    <location>
        <begin position="31"/>
        <end position="765"/>
    </location>
</feature>
<evidence type="ECO:0000256" key="3">
    <source>
        <dbReference type="ARBA" id="ARBA00022525"/>
    </source>
</evidence>
<evidence type="ECO:0000256" key="10">
    <source>
        <dbReference type="PROSITE-ProRule" id="PRU01240"/>
    </source>
</evidence>
<dbReference type="InterPro" id="IPR036852">
    <property type="entry name" value="Peptidase_S8/S53_dom_sf"/>
</dbReference>
<dbReference type="Gene3D" id="3.40.50.200">
    <property type="entry name" value="Peptidase S8/S53 domain"/>
    <property type="match status" value="1"/>
</dbReference>
<feature type="domain" description="Subtilisin-like protease fibronectin type-III" evidence="15">
    <location>
        <begin position="658"/>
        <end position="759"/>
    </location>
</feature>
<evidence type="ECO:0000313" key="16">
    <source>
        <dbReference type="EMBL" id="CAJ1821881.1"/>
    </source>
</evidence>
<dbReference type="AlphaFoldDB" id="A0AA86RWB1"/>
<dbReference type="InterPro" id="IPR041469">
    <property type="entry name" value="Subtilisin-like_FN3"/>
</dbReference>